<dbReference type="Pfam" id="PF03073">
    <property type="entry name" value="TspO_MBR"/>
    <property type="match status" value="1"/>
</dbReference>
<evidence type="ECO:0000256" key="3">
    <source>
        <dbReference type="ARBA" id="ARBA00022692"/>
    </source>
</evidence>
<dbReference type="AlphaFoldDB" id="A0A4R5N8K4"/>
<evidence type="ECO:0000256" key="6">
    <source>
        <dbReference type="SAM" id="Phobius"/>
    </source>
</evidence>
<dbReference type="CDD" id="cd15904">
    <property type="entry name" value="TSPO_MBR"/>
    <property type="match status" value="1"/>
</dbReference>
<evidence type="ECO:0000313" key="8">
    <source>
        <dbReference type="Proteomes" id="UP000295681"/>
    </source>
</evidence>
<evidence type="ECO:0000256" key="5">
    <source>
        <dbReference type="ARBA" id="ARBA00023136"/>
    </source>
</evidence>
<evidence type="ECO:0008006" key="9">
    <source>
        <dbReference type="Google" id="ProtNLM"/>
    </source>
</evidence>
<keyword evidence="8" id="KW-1185">Reference proteome</keyword>
<feature type="transmembrane region" description="Helical" evidence="6">
    <location>
        <begin position="12"/>
        <end position="30"/>
    </location>
</feature>
<accession>A0A4R5N8K4</accession>
<organism evidence="7 8">
    <name type="scientific">Leuconostoc fallax</name>
    <dbReference type="NCBI Taxonomy" id="1251"/>
    <lineage>
        <taxon>Bacteria</taxon>
        <taxon>Bacillati</taxon>
        <taxon>Bacillota</taxon>
        <taxon>Bacilli</taxon>
        <taxon>Lactobacillales</taxon>
        <taxon>Lactobacillaceae</taxon>
        <taxon>Leuconostoc</taxon>
    </lineage>
</organism>
<protein>
    <recommendedName>
        <fullName evidence="9">TspO/MBR family protein</fullName>
    </recommendedName>
</protein>
<keyword evidence="5 6" id="KW-0472">Membrane</keyword>
<reference evidence="7 8" key="1">
    <citation type="journal article" date="2019" name="Appl. Microbiol. Biotechnol.">
        <title>Uncovering carbohydrate metabolism through a genotype-phenotype association study of 56 lactic acid bacteria genomes.</title>
        <authorList>
            <person name="Buron-Moles G."/>
            <person name="Chailyan A."/>
            <person name="Dolejs I."/>
            <person name="Forster J."/>
            <person name="Miks M.H."/>
        </authorList>
    </citation>
    <scope>NUCLEOTIDE SEQUENCE [LARGE SCALE GENOMIC DNA]</scope>
    <source>
        <strain evidence="7 8">ATCC 700006</strain>
    </source>
</reference>
<name>A0A4R5N8K4_9LACO</name>
<feature type="transmembrane region" description="Helical" evidence="6">
    <location>
        <begin position="136"/>
        <end position="158"/>
    </location>
</feature>
<dbReference type="GO" id="GO:0016020">
    <property type="term" value="C:membrane"/>
    <property type="evidence" value="ECO:0007669"/>
    <property type="project" value="UniProtKB-SubCell"/>
</dbReference>
<evidence type="ECO:0000256" key="4">
    <source>
        <dbReference type="ARBA" id="ARBA00022989"/>
    </source>
</evidence>
<comment type="subcellular location">
    <subcellularLocation>
        <location evidence="1">Membrane</location>
        <topology evidence="1">Multi-pass membrane protein</topology>
    </subcellularLocation>
</comment>
<comment type="caution">
    <text evidence="7">The sequence shown here is derived from an EMBL/GenBank/DDBJ whole genome shotgun (WGS) entry which is preliminary data.</text>
</comment>
<feature type="transmembrane region" description="Helical" evidence="6">
    <location>
        <begin position="50"/>
        <end position="70"/>
    </location>
</feature>
<dbReference type="PANTHER" id="PTHR10057:SF0">
    <property type="entry name" value="TRANSLOCATOR PROTEIN"/>
    <property type="match status" value="1"/>
</dbReference>
<feature type="transmembrane region" description="Helical" evidence="6">
    <location>
        <begin position="82"/>
        <end position="99"/>
    </location>
</feature>
<dbReference type="EMBL" id="PUFI01000014">
    <property type="protein sequence ID" value="TDG68245.1"/>
    <property type="molecule type" value="Genomic_DNA"/>
</dbReference>
<evidence type="ECO:0000313" key="7">
    <source>
        <dbReference type="EMBL" id="TDG68245.1"/>
    </source>
</evidence>
<dbReference type="InterPro" id="IPR004307">
    <property type="entry name" value="TspO_MBR"/>
</dbReference>
<comment type="similarity">
    <text evidence="2">Belongs to the TspO/BZRP family.</text>
</comment>
<dbReference type="FunFam" id="1.20.1260.100:FF:000001">
    <property type="entry name" value="translocator protein 2"/>
    <property type="match status" value="1"/>
</dbReference>
<dbReference type="RefSeq" id="WP_133264439.1">
    <property type="nucleotide sequence ID" value="NZ_JAGYGP010000001.1"/>
</dbReference>
<dbReference type="GO" id="GO:0033013">
    <property type="term" value="P:tetrapyrrole metabolic process"/>
    <property type="evidence" value="ECO:0007669"/>
    <property type="project" value="UniProtKB-ARBA"/>
</dbReference>
<evidence type="ECO:0000256" key="1">
    <source>
        <dbReference type="ARBA" id="ARBA00004141"/>
    </source>
</evidence>
<evidence type="ECO:0000256" key="2">
    <source>
        <dbReference type="ARBA" id="ARBA00007524"/>
    </source>
</evidence>
<proteinExistence type="inferred from homology"/>
<dbReference type="InterPro" id="IPR038330">
    <property type="entry name" value="TspO/MBR-related_sf"/>
</dbReference>
<keyword evidence="4 6" id="KW-1133">Transmembrane helix</keyword>
<gene>
    <name evidence="7" type="ORF">C5L23_000551</name>
</gene>
<dbReference type="Gene3D" id="1.20.1260.100">
    <property type="entry name" value="TspO/MBR protein"/>
    <property type="match status" value="1"/>
</dbReference>
<dbReference type="PANTHER" id="PTHR10057">
    <property type="entry name" value="PERIPHERAL-TYPE BENZODIAZEPINE RECEPTOR"/>
    <property type="match status" value="1"/>
</dbReference>
<dbReference type="PIRSF" id="PIRSF005859">
    <property type="entry name" value="PBR"/>
    <property type="match status" value="1"/>
</dbReference>
<sequence length="159" mass="18267">MKNNKVLATVQFIIIVLVVEGIGWLSGLLAGDIATKYNHLTQPVLSPPSYVFGIVWPLLYFMMATAFFIALRQKNKRYQNRFIGLFVVQLAVNFIWSIIFFGGNAFWWGLLVIIGLDVLVMFTLKYAYRIHRYAGYLLVPYMLWLLFATYLTIGTAILN</sequence>
<dbReference type="Proteomes" id="UP000295681">
    <property type="component" value="Unassembled WGS sequence"/>
</dbReference>
<keyword evidence="3 6" id="KW-0812">Transmembrane</keyword>
<feature type="transmembrane region" description="Helical" evidence="6">
    <location>
        <begin position="105"/>
        <end position="124"/>
    </location>
</feature>